<dbReference type="GO" id="GO:0000785">
    <property type="term" value="C:chromatin"/>
    <property type="evidence" value="ECO:0007669"/>
    <property type="project" value="TreeGrafter"/>
</dbReference>
<dbReference type="PhylomeDB" id="A0A068U835"/>
<dbReference type="OrthoDB" id="1678912at2759"/>
<dbReference type="InterPro" id="IPR004198">
    <property type="entry name" value="Znf_C5HC2"/>
</dbReference>
<dbReference type="InterPro" id="IPR003349">
    <property type="entry name" value="JmjN"/>
</dbReference>
<dbReference type="EMBL" id="HG739095">
    <property type="protein sequence ID" value="CDP03753.1"/>
    <property type="molecule type" value="Genomic_DNA"/>
</dbReference>
<dbReference type="GO" id="GO:0034647">
    <property type="term" value="F:histone H3K4me/H3K4me2/H3K4me3 demethylase activity"/>
    <property type="evidence" value="ECO:0007669"/>
    <property type="project" value="TreeGrafter"/>
</dbReference>
<protein>
    <recommendedName>
        <fullName evidence="5">JmjC domain-containing protein</fullName>
    </recommendedName>
</protein>
<dbReference type="Proteomes" id="UP000295252">
    <property type="component" value="Chromosome I"/>
</dbReference>
<dbReference type="STRING" id="49390.A0A068U835"/>
<reference evidence="4" key="1">
    <citation type="journal article" date="2014" name="Science">
        <title>The coffee genome provides insight into the convergent evolution of caffeine biosynthesis.</title>
        <authorList>
            <person name="Denoeud F."/>
            <person name="Carretero-Paulet L."/>
            <person name="Dereeper A."/>
            <person name="Droc G."/>
            <person name="Guyot R."/>
            <person name="Pietrella M."/>
            <person name="Zheng C."/>
            <person name="Alberti A."/>
            <person name="Anthony F."/>
            <person name="Aprea G."/>
            <person name="Aury J.M."/>
            <person name="Bento P."/>
            <person name="Bernard M."/>
            <person name="Bocs S."/>
            <person name="Campa C."/>
            <person name="Cenci A."/>
            <person name="Combes M.C."/>
            <person name="Crouzillat D."/>
            <person name="Da Silva C."/>
            <person name="Daddiego L."/>
            <person name="De Bellis F."/>
            <person name="Dussert S."/>
            <person name="Garsmeur O."/>
            <person name="Gayraud T."/>
            <person name="Guignon V."/>
            <person name="Jahn K."/>
            <person name="Jamilloux V."/>
            <person name="Joet T."/>
            <person name="Labadie K."/>
            <person name="Lan T."/>
            <person name="Leclercq J."/>
            <person name="Lepelley M."/>
            <person name="Leroy T."/>
            <person name="Li L.T."/>
            <person name="Librado P."/>
            <person name="Lopez L."/>
            <person name="Munoz A."/>
            <person name="Noel B."/>
            <person name="Pallavicini A."/>
            <person name="Perrotta G."/>
            <person name="Poncet V."/>
            <person name="Pot D."/>
            <person name="Priyono X."/>
            <person name="Rigoreau M."/>
            <person name="Rouard M."/>
            <person name="Rozas J."/>
            <person name="Tranchant-Dubreuil C."/>
            <person name="VanBuren R."/>
            <person name="Zhang Q."/>
            <person name="Andrade A.C."/>
            <person name="Argout X."/>
            <person name="Bertrand B."/>
            <person name="de Kochko A."/>
            <person name="Graziosi G."/>
            <person name="Henry R.J."/>
            <person name="Jayarama X."/>
            <person name="Ming R."/>
            <person name="Nagai C."/>
            <person name="Rounsley S."/>
            <person name="Sankoff D."/>
            <person name="Giuliano G."/>
            <person name="Albert V.A."/>
            <person name="Wincker P."/>
            <person name="Lashermes P."/>
        </authorList>
    </citation>
    <scope>NUCLEOTIDE SEQUENCE [LARGE SCALE GENOMIC DNA]</scope>
    <source>
        <strain evidence="4">cv. DH200-94</strain>
    </source>
</reference>
<feature type="domain" description="JmjC" evidence="2">
    <location>
        <begin position="354"/>
        <end position="516"/>
    </location>
</feature>
<dbReference type="Gene3D" id="2.60.120.650">
    <property type="entry name" value="Cupin"/>
    <property type="match status" value="1"/>
</dbReference>
<proteinExistence type="predicted"/>
<dbReference type="Gramene" id="CDP03753">
    <property type="protein sequence ID" value="CDP03753"/>
    <property type="gene ID" value="GSCOC_T00016230001"/>
</dbReference>
<evidence type="ECO:0000313" key="4">
    <source>
        <dbReference type="Proteomes" id="UP000295252"/>
    </source>
</evidence>
<dbReference type="SMART" id="SM00545">
    <property type="entry name" value="JmjN"/>
    <property type="match status" value="1"/>
</dbReference>
<evidence type="ECO:0000259" key="1">
    <source>
        <dbReference type="PROSITE" id="PS51183"/>
    </source>
</evidence>
<dbReference type="PROSITE" id="PS51183">
    <property type="entry name" value="JMJN"/>
    <property type="match status" value="1"/>
</dbReference>
<dbReference type="AlphaFoldDB" id="A0A068U835"/>
<evidence type="ECO:0008006" key="5">
    <source>
        <dbReference type="Google" id="ProtNLM"/>
    </source>
</evidence>
<dbReference type="InterPro" id="IPR003347">
    <property type="entry name" value="JmjC_dom"/>
</dbReference>
<dbReference type="SUPFAM" id="SSF51197">
    <property type="entry name" value="Clavaminate synthase-like"/>
    <property type="match status" value="1"/>
</dbReference>
<dbReference type="Pfam" id="PF02375">
    <property type="entry name" value="JmjN"/>
    <property type="match status" value="1"/>
</dbReference>
<sequence>MTEDTRSMINDKVEKLSVPPGFVSLSSFTLKNLSSNEVACSSMAVGDAFQTELSPVGFTPTMDNIAMFKSNLSHRPWILYNQFDYKSNESDSELEMNFPLRACLPKGVVRGCSSCPNCQKVTARWHPEESHRPVLEEAPVFQPSEEEFKESLEYVARIRQKAEQFGICRIVPPPSWKPPCLLKERNIWETSKFKTHIQLVSDLQDQGIKRNLDRSHKEAKIKRRRVWMRSSGDGSLNEISTDANEVQSEAESFISKLGPELTLEAFNRYADDFKRQYFCKRENAINSDANLTVHEDGWEPSVENVEGEYWRIIENPIEEIEVLCCANVETGGFGSGFPVHSNSMGLPNYPEYCDSCWNLNNIFKLPGSLLGYENRQTSAALLPHLSSGMCFSSVCWKAEEHHLYSLSYIHFGSPKIWYVIPGGYCYRFERVVKKHLPHCLEHPELLYKNISQLSPSTLTAEGIPVYRCVQYPGEFVVTFPAAYHSQFDCGFNCSETVNFAPFDWLPYGQHVVEMYCEQGRKTLISHDKLLLGAAMDAVREKWKCELLKKNASVCGKDGILTKALKLRVKQEAIRREYLCRGLQLQKMEDDFDSDKRDCSTCLYDLHFSAIGCSCSPGRYACLLHAKNLCPCHWTARYLLYRYEISELNLLVQALEGRLDAIYHWGKKKLDLRVSSDDLRELRNRGEVSASVKSAATSTLSQLLGPKELVTGQVCRKEEEEKYDLQKISAGSGSRQDTQECIDPNFGNITSKKGKFDKSQTVQNEVIVLTDDED</sequence>
<organism evidence="3 4">
    <name type="scientific">Coffea canephora</name>
    <name type="common">Robusta coffee</name>
    <dbReference type="NCBI Taxonomy" id="49390"/>
    <lineage>
        <taxon>Eukaryota</taxon>
        <taxon>Viridiplantae</taxon>
        <taxon>Streptophyta</taxon>
        <taxon>Embryophyta</taxon>
        <taxon>Tracheophyta</taxon>
        <taxon>Spermatophyta</taxon>
        <taxon>Magnoliopsida</taxon>
        <taxon>eudicotyledons</taxon>
        <taxon>Gunneridae</taxon>
        <taxon>Pentapetalae</taxon>
        <taxon>asterids</taxon>
        <taxon>lamiids</taxon>
        <taxon>Gentianales</taxon>
        <taxon>Rubiaceae</taxon>
        <taxon>Ixoroideae</taxon>
        <taxon>Gardenieae complex</taxon>
        <taxon>Bertiereae - Coffeeae clade</taxon>
        <taxon>Coffeeae</taxon>
        <taxon>Coffea</taxon>
    </lineage>
</organism>
<name>A0A068U835_COFCA</name>
<accession>A0A068U835</accession>
<evidence type="ECO:0000313" key="3">
    <source>
        <dbReference type="EMBL" id="CDP03753.1"/>
    </source>
</evidence>
<dbReference type="GO" id="GO:0010468">
    <property type="term" value="P:regulation of gene expression"/>
    <property type="evidence" value="ECO:0007669"/>
    <property type="project" value="TreeGrafter"/>
</dbReference>
<dbReference type="Pfam" id="PF02373">
    <property type="entry name" value="JmjC"/>
    <property type="match status" value="1"/>
</dbReference>
<dbReference type="SMART" id="SM00558">
    <property type="entry name" value="JmjC"/>
    <property type="match status" value="1"/>
</dbReference>
<dbReference type="PANTHER" id="PTHR10694:SF54">
    <property type="entry name" value="INACTIVE LYSINE-SPECIFIC DEMETHYLASE JMJ19-RELATED"/>
    <property type="match status" value="1"/>
</dbReference>
<dbReference type="PROSITE" id="PS51184">
    <property type="entry name" value="JMJC"/>
    <property type="match status" value="1"/>
</dbReference>
<evidence type="ECO:0000259" key="2">
    <source>
        <dbReference type="PROSITE" id="PS51184"/>
    </source>
</evidence>
<gene>
    <name evidence="3" type="ORF">GSCOC_T00016230001</name>
</gene>
<dbReference type="PANTHER" id="PTHR10694">
    <property type="entry name" value="LYSINE-SPECIFIC DEMETHYLASE"/>
    <property type="match status" value="1"/>
</dbReference>
<dbReference type="Pfam" id="PF02928">
    <property type="entry name" value="zf-C5HC2"/>
    <property type="match status" value="1"/>
</dbReference>
<feature type="domain" description="JmjN" evidence="1">
    <location>
        <begin position="138"/>
        <end position="179"/>
    </location>
</feature>
<dbReference type="InParanoid" id="A0A068U835"/>
<dbReference type="GO" id="GO:0005634">
    <property type="term" value="C:nucleus"/>
    <property type="evidence" value="ECO:0007669"/>
    <property type="project" value="TreeGrafter"/>
</dbReference>
<dbReference type="OMA" id="LYCGMLF"/>
<keyword evidence="4" id="KW-1185">Reference proteome</keyword>